<dbReference type="RefSeq" id="WP_323277039.1">
    <property type="nucleotide sequence ID" value="NZ_JAYGGQ010000001.1"/>
</dbReference>
<evidence type="ECO:0000313" key="3">
    <source>
        <dbReference type="Proteomes" id="UP001304769"/>
    </source>
</evidence>
<dbReference type="Proteomes" id="UP001304769">
    <property type="component" value="Unassembled WGS sequence"/>
</dbReference>
<evidence type="ECO:0000256" key="1">
    <source>
        <dbReference type="SAM" id="Phobius"/>
    </source>
</evidence>
<dbReference type="EMBL" id="JAYGGQ010000001">
    <property type="protein sequence ID" value="MEA5453270.1"/>
    <property type="molecule type" value="Genomic_DNA"/>
</dbReference>
<comment type="caution">
    <text evidence="2">The sequence shown here is derived from an EMBL/GenBank/DDBJ whole genome shotgun (WGS) entry which is preliminary data.</text>
</comment>
<proteinExistence type="predicted"/>
<accession>A0ABU5T0T8</accession>
<reference evidence="2 3" key="1">
    <citation type="submission" date="2023-12" db="EMBL/GenBank/DDBJ databases">
        <title>Sinomonas terricola sp. nov, isolated from litchi orchard soil in Guangdong, PR China.</title>
        <authorList>
            <person name="Jiaxin W."/>
            <person name="Yang Z."/>
            <person name="Honghui Z."/>
        </authorList>
    </citation>
    <scope>NUCLEOTIDE SEQUENCE [LARGE SCALE GENOMIC DNA]</scope>
    <source>
        <strain evidence="2 3">JGH33</strain>
    </source>
</reference>
<organism evidence="2 3">
    <name type="scientific">Sinomonas terricola</name>
    <dbReference type="NCBI Taxonomy" id="3110330"/>
    <lineage>
        <taxon>Bacteria</taxon>
        <taxon>Bacillati</taxon>
        <taxon>Actinomycetota</taxon>
        <taxon>Actinomycetes</taxon>
        <taxon>Micrococcales</taxon>
        <taxon>Micrococcaceae</taxon>
        <taxon>Sinomonas</taxon>
    </lineage>
</organism>
<keyword evidence="3" id="KW-1185">Reference proteome</keyword>
<keyword evidence="1" id="KW-0472">Membrane</keyword>
<evidence type="ECO:0000313" key="2">
    <source>
        <dbReference type="EMBL" id="MEA5453270.1"/>
    </source>
</evidence>
<feature type="transmembrane region" description="Helical" evidence="1">
    <location>
        <begin position="20"/>
        <end position="53"/>
    </location>
</feature>
<keyword evidence="1" id="KW-1133">Transmembrane helix</keyword>
<sequence>MAARNPRSVVHPPWLKIRWWFLGVVAFVVMCANGVFGTATFGAIFALGIAWVLWRGDRDAGRH</sequence>
<protein>
    <submittedName>
        <fullName evidence="2">Uncharacterized protein</fullName>
    </submittedName>
</protein>
<keyword evidence="1" id="KW-0812">Transmembrane</keyword>
<gene>
    <name evidence="2" type="ORF">SPF06_00910</name>
</gene>
<name>A0ABU5T0T8_9MICC</name>